<keyword evidence="2" id="KW-1185">Reference proteome</keyword>
<organism evidence="1 2">
    <name type="scientific">Streptomyces fungicidicus</name>
    <dbReference type="NCBI Taxonomy" id="68203"/>
    <lineage>
        <taxon>Bacteria</taxon>
        <taxon>Bacillati</taxon>
        <taxon>Actinomycetota</taxon>
        <taxon>Actinomycetes</taxon>
        <taxon>Kitasatosporales</taxon>
        <taxon>Streptomycetaceae</taxon>
        <taxon>Streptomyces</taxon>
    </lineage>
</organism>
<name>A0A494V1K3_9ACTN</name>
<reference evidence="1 2" key="1">
    <citation type="submission" date="2017-09" db="EMBL/GenBank/DDBJ databases">
        <authorList>
            <person name="Zhang H."/>
            <person name="Hu S."/>
            <person name="Xu J."/>
            <person name="He Z."/>
        </authorList>
    </citation>
    <scope>NUCLEOTIDE SEQUENCE [LARGE SCALE GENOMIC DNA]</scope>
    <source>
        <strain evidence="1 2">TXX3120</strain>
        <plasmid evidence="1 2">p1</plasmid>
    </source>
</reference>
<keyword evidence="1" id="KW-0614">Plasmid</keyword>
<sequence length="74" mass="7550">MVPGGPDGRTMVTTSAGFAYVVDLGACLALAADTLGTACRAVGRGFTRDEWEEQVPEAAFAESCPDGSAHDTDG</sequence>
<dbReference type="AlphaFoldDB" id="A0A494V1K3"/>
<evidence type="ECO:0000313" key="2">
    <source>
        <dbReference type="Proteomes" id="UP000282170"/>
    </source>
</evidence>
<accession>A0A494V1K3</accession>
<dbReference type="KEGG" id="sfug:CNQ36_30290"/>
<evidence type="ECO:0000313" key="1">
    <source>
        <dbReference type="EMBL" id="AYL39775.1"/>
    </source>
</evidence>
<protein>
    <submittedName>
        <fullName evidence="1">Uncharacterized protein</fullName>
    </submittedName>
</protein>
<dbReference type="Proteomes" id="UP000282170">
    <property type="component" value="Plasmid p1"/>
</dbReference>
<proteinExistence type="predicted"/>
<gene>
    <name evidence="1" type="ORF">CNQ36_30290</name>
</gene>
<dbReference type="EMBL" id="CP023408">
    <property type="protein sequence ID" value="AYL39775.1"/>
    <property type="molecule type" value="Genomic_DNA"/>
</dbReference>
<geneLocation type="plasmid" evidence="1 2">
    <name>p1</name>
</geneLocation>